<dbReference type="EMBL" id="BMCG01000001">
    <property type="protein sequence ID" value="GGB99225.1"/>
    <property type="molecule type" value="Genomic_DNA"/>
</dbReference>
<reference evidence="6" key="2">
    <citation type="submission" date="2020-09" db="EMBL/GenBank/DDBJ databases">
        <authorList>
            <person name="Sun Q."/>
            <person name="Sedlacek I."/>
        </authorList>
    </citation>
    <scope>NUCLEOTIDE SEQUENCE</scope>
    <source>
        <strain evidence="6">CCM 7086</strain>
    </source>
</reference>
<evidence type="ECO:0000313" key="6">
    <source>
        <dbReference type="EMBL" id="GGB99225.1"/>
    </source>
</evidence>
<comment type="caution">
    <text evidence="6">The sequence shown here is derived from an EMBL/GenBank/DDBJ whole genome shotgun (WGS) entry which is preliminary data.</text>
</comment>
<gene>
    <name evidence="6" type="ORF">GCM10007205_05670</name>
</gene>
<dbReference type="InterPro" id="IPR009722">
    <property type="entry name" value="YjiK/CarP"/>
</dbReference>
<proteinExistence type="inferred from homology"/>
<keyword evidence="7" id="KW-1185">Reference proteome</keyword>
<evidence type="ECO:0000256" key="2">
    <source>
        <dbReference type="ARBA" id="ARBA00009852"/>
    </source>
</evidence>
<dbReference type="CDD" id="cd09971">
    <property type="entry name" value="SdiA-regulated"/>
    <property type="match status" value="1"/>
</dbReference>
<dbReference type="Pfam" id="PF06977">
    <property type="entry name" value="SdiA-regulated"/>
    <property type="match status" value="1"/>
</dbReference>
<comment type="similarity">
    <text evidence="2">Belongs to the YjiK family.</text>
</comment>
<evidence type="ECO:0000256" key="5">
    <source>
        <dbReference type="SAM" id="Phobius"/>
    </source>
</evidence>
<name>A0A8J2UJY1_9BURK</name>
<evidence type="ECO:0000256" key="3">
    <source>
        <dbReference type="ARBA" id="ARBA00022475"/>
    </source>
</evidence>
<dbReference type="AlphaFoldDB" id="A0A8J2UJY1"/>
<comment type="subcellular location">
    <subcellularLocation>
        <location evidence="1">Cell membrane</location>
    </subcellularLocation>
</comment>
<dbReference type="Proteomes" id="UP000620266">
    <property type="component" value="Unassembled WGS sequence"/>
</dbReference>
<dbReference type="InterPro" id="IPR011042">
    <property type="entry name" value="6-blade_b-propeller_TolB-like"/>
</dbReference>
<dbReference type="SUPFAM" id="SSF50956">
    <property type="entry name" value="Thermostable phytase (3-phytase)"/>
    <property type="match status" value="1"/>
</dbReference>
<keyword evidence="5" id="KW-1133">Transmembrane helix</keyword>
<dbReference type="GO" id="GO:0005886">
    <property type="term" value="C:plasma membrane"/>
    <property type="evidence" value="ECO:0007669"/>
    <property type="project" value="UniProtKB-SubCell"/>
</dbReference>
<accession>A0A8J2UJY1</accession>
<keyword evidence="5" id="KW-0812">Transmembrane</keyword>
<evidence type="ECO:0000256" key="1">
    <source>
        <dbReference type="ARBA" id="ARBA00004236"/>
    </source>
</evidence>
<reference evidence="6" key="1">
    <citation type="journal article" date="2014" name="Int. J. Syst. Evol. Microbiol.">
        <title>Complete genome sequence of Corynebacterium casei LMG S-19264T (=DSM 44701T), isolated from a smear-ripened cheese.</title>
        <authorList>
            <consortium name="US DOE Joint Genome Institute (JGI-PGF)"/>
            <person name="Walter F."/>
            <person name="Albersmeier A."/>
            <person name="Kalinowski J."/>
            <person name="Ruckert C."/>
        </authorList>
    </citation>
    <scope>NUCLEOTIDE SEQUENCE</scope>
    <source>
        <strain evidence="6">CCM 7086</strain>
    </source>
</reference>
<protein>
    <recommendedName>
        <fullName evidence="8">SdiA-regulated domain-containing protein</fullName>
    </recommendedName>
</protein>
<dbReference type="Gene3D" id="2.120.10.30">
    <property type="entry name" value="TolB, C-terminal domain"/>
    <property type="match status" value="1"/>
</dbReference>
<keyword evidence="3" id="KW-1003">Cell membrane</keyword>
<evidence type="ECO:0000313" key="7">
    <source>
        <dbReference type="Proteomes" id="UP000620266"/>
    </source>
</evidence>
<organism evidence="6 7">
    <name type="scientific">Oxalicibacterium flavum</name>
    <dbReference type="NCBI Taxonomy" id="179467"/>
    <lineage>
        <taxon>Bacteria</taxon>
        <taxon>Pseudomonadati</taxon>
        <taxon>Pseudomonadota</taxon>
        <taxon>Betaproteobacteria</taxon>
        <taxon>Burkholderiales</taxon>
        <taxon>Oxalobacteraceae</taxon>
        <taxon>Oxalicibacterium</taxon>
    </lineage>
</organism>
<feature type="transmembrane region" description="Helical" evidence="5">
    <location>
        <begin position="21"/>
        <end position="39"/>
    </location>
</feature>
<sequence length="342" mass="37979">MKPPARPRYSLGFFLPHALRWLVTGSLLVLLGIGVYIGVRFYHINNQLYLWWNDMRPSQTAAPPQAGSLPLDTYRMEIDGRQVAGIDRNLSGLAFDGDAKQLIGVINRPATLLTMDLDGRMLRRLPLRHASDVEGIAYLGNGRIALVEEKHNRIVIATLPKENARELDLRDAASFAFDMDRPDRKIKNVGFEGLGYDRGRDLLYVAKEHSPRALYRIKGLGEYLNSGRIAIRVENLDHWLDSRRVGTDVSSVEVNAGNGHLLLLSDESQRIVELDAAGTVASQLELRNVPGSKRGIPQAEGLALEPDGTLYLISEPNLFYRLKPGSANADPGLALAKQHIHQ</sequence>
<keyword evidence="4 5" id="KW-0472">Membrane</keyword>
<evidence type="ECO:0000256" key="4">
    <source>
        <dbReference type="ARBA" id="ARBA00023136"/>
    </source>
</evidence>
<evidence type="ECO:0008006" key="8">
    <source>
        <dbReference type="Google" id="ProtNLM"/>
    </source>
</evidence>